<comment type="domain">
    <text evidence="11">The PHD-type zinc finger mediates the binding to H3K4me3.</text>
</comment>
<evidence type="ECO:0000256" key="9">
    <source>
        <dbReference type="PIRSR" id="PIRSR628651-51"/>
    </source>
</evidence>
<dbReference type="GO" id="GO:0033698">
    <property type="term" value="C:Rpd3L complex"/>
    <property type="evidence" value="ECO:0007669"/>
    <property type="project" value="TreeGrafter"/>
</dbReference>
<evidence type="ECO:0000256" key="1">
    <source>
        <dbReference type="ARBA" id="ARBA00004123"/>
    </source>
</evidence>
<feature type="compositionally biased region" description="Polar residues" evidence="12">
    <location>
        <begin position="479"/>
        <end position="488"/>
    </location>
</feature>
<feature type="compositionally biased region" description="Low complexity" evidence="12">
    <location>
        <begin position="117"/>
        <end position="127"/>
    </location>
</feature>
<feature type="compositionally biased region" description="Polar residues" evidence="12">
    <location>
        <begin position="643"/>
        <end position="652"/>
    </location>
</feature>
<comment type="similarity">
    <text evidence="2 11">Belongs to the ING family.</text>
</comment>
<dbReference type="SMART" id="SM00249">
    <property type="entry name" value="PHD"/>
    <property type="match status" value="1"/>
</dbReference>
<feature type="binding site" evidence="9">
    <location>
        <position position="807"/>
    </location>
    <ligand>
        <name>Zn(2+)</name>
        <dbReference type="ChEBI" id="CHEBI:29105"/>
        <label>1</label>
    </ligand>
</feature>
<dbReference type="InterPro" id="IPR024610">
    <property type="entry name" value="ING_N_histone-binding"/>
</dbReference>
<feature type="domain" description="PHD-type" evidence="13">
    <location>
        <begin position="777"/>
        <end position="828"/>
    </location>
</feature>
<evidence type="ECO:0000259" key="13">
    <source>
        <dbReference type="PROSITE" id="PS50016"/>
    </source>
</evidence>
<dbReference type="InterPro" id="IPR028651">
    <property type="entry name" value="ING_fam"/>
</dbReference>
<dbReference type="Proteomes" id="UP001302812">
    <property type="component" value="Unassembled WGS sequence"/>
</dbReference>
<dbReference type="InterPro" id="IPR001965">
    <property type="entry name" value="Znf_PHD"/>
</dbReference>
<feature type="compositionally biased region" description="Low complexity" evidence="12">
    <location>
        <begin position="626"/>
        <end position="638"/>
    </location>
</feature>
<evidence type="ECO:0000256" key="11">
    <source>
        <dbReference type="RuleBase" id="RU361213"/>
    </source>
</evidence>
<feature type="compositionally biased region" description="Low complexity" evidence="12">
    <location>
        <begin position="240"/>
        <end position="253"/>
    </location>
</feature>
<keyword evidence="6 11" id="KW-0156">Chromatin regulator</keyword>
<feature type="binding site" evidence="9">
    <location>
        <position position="822"/>
    </location>
    <ligand>
        <name>Zn(2+)</name>
        <dbReference type="ChEBI" id="CHEBI:29105"/>
        <label>2</label>
    </ligand>
</feature>
<feature type="compositionally biased region" description="Basic and acidic residues" evidence="12">
    <location>
        <begin position="279"/>
        <end position="288"/>
    </location>
</feature>
<evidence type="ECO:0000256" key="12">
    <source>
        <dbReference type="SAM" id="MobiDB-lite"/>
    </source>
</evidence>
<evidence type="ECO:0000256" key="8">
    <source>
        <dbReference type="PIRSR" id="PIRSR628651-50"/>
    </source>
</evidence>
<proteinExistence type="inferred from homology"/>
<feature type="compositionally biased region" description="Basic and acidic residues" evidence="12">
    <location>
        <begin position="254"/>
        <end position="263"/>
    </location>
</feature>
<feature type="compositionally biased region" description="Low complexity" evidence="12">
    <location>
        <begin position="694"/>
        <end position="737"/>
    </location>
</feature>
<dbReference type="Pfam" id="PF12998">
    <property type="entry name" value="ING"/>
    <property type="match status" value="1"/>
</dbReference>
<evidence type="ECO:0000313" key="15">
    <source>
        <dbReference type="Proteomes" id="UP001302812"/>
    </source>
</evidence>
<feature type="binding site" evidence="9">
    <location>
        <position position="825"/>
    </location>
    <ligand>
        <name>Zn(2+)</name>
        <dbReference type="ChEBI" id="CHEBI:29105"/>
        <label>2</label>
    </ligand>
</feature>
<dbReference type="PROSITE" id="PS50016">
    <property type="entry name" value="ZF_PHD_2"/>
    <property type="match status" value="1"/>
</dbReference>
<feature type="compositionally biased region" description="Basic and acidic residues" evidence="12">
    <location>
        <begin position="225"/>
        <end position="239"/>
    </location>
</feature>
<feature type="site" description="Histone H3K4me3 binding" evidence="8">
    <location>
        <position position="779"/>
    </location>
</feature>
<dbReference type="PANTHER" id="PTHR10333:SF42">
    <property type="entry name" value="INHIBITOR OF GROWTH PROTEIN 5"/>
    <property type="match status" value="1"/>
</dbReference>
<evidence type="ECO:0000256" key="2">
    <source>
        <dbReference type="ARBA" id="ARBA00010210"/>
    </source>
</evidence>
<gene>
    <name evidence="14" type="ORF">N656DRAFT_783895</name>
</gene>
<feature type="compositionally biased region" description="Basic and acidic residues" evidence="12">
    <location>
        <begin position="744"/>
        <end position="758"/>
    </location>
</feature>
<dbReference type="SMART" id="SM01408">
    <property type="entry name" value="ING"/>
    <property type="match status" value="1"/>
</dbReference>
<feature type="compositionally biased region" description="Polar residues" evidence="12">
    <location>
        <begin position="374"/>
        <end position="398"/>
    </location>
</feature>
<keyword evidence="4 10" id="KW-0863">Zinc-finger</keyword>
<feature type="site" description="Histone H3K4me3 binding" evidence="8">
    <location>
        <position position="802"/>
    </location>
</feature>
<dbReference type="InterPro" id="IPR019787">
    <property type="entry name" value="Znf_PHD-finger"/>
</dbReference>
<comment type="subunit">
    <text evidence="11">Component of an histone acetyltransferase complex. Interacts with H3K4me3 and to a lesser extent with H3K4me2.</text>
</comment>
<evidence type="ECO:0000256" key="7">
    <source>
        <dbReference type="ARBA" id="ARBA00023242"/>
    </source>
</evidence>
<keyword evidence="7 11" id="KW-0539">Nucleus</keyword>
<feature type="compositionally biased region" description="Polar residues" evidence="12">
    <location>
        <begin position="134"/>
        <end position="144"/>
    </location>
</feature>
<dbReference type="PROSITE" id="PS01359">
    <property type="entry name" value="ZF_PHD_1"/>
    <property type="match status" value="1"/>
</dbReference>
<feature type="compositionally biased region" description="Polar residues" evidence="12">
    <location>
        <begin position="25"/>
        <end position="36"/>
    </location>
</feature>
<feature type="compositionally biased region" description="Basic and acidic residues" evidence="12">
    <location>
        <begin position="672"/>
        <end position="689"/>
    </location>
</feature>
<keyword evidence="3 9" id="KW-0479">Metal-binding</keyword>
<dbReference type="Gene3D" id="3.30.40.10">
    <property type="entry name" value="Zinc/RING finger domain, C3HC4 (zinc finger)"/>
    <property type="match status" value="1"/>
</dbReference>
<comment type="function">
    <text evidence="11">Component of an histone acetyltransferase complex.</text>
</comment>
<sequence>MSTVRTAKPAVADGAGSASRRAQPVRQTRINPQRTSSLNRANAFASAPARDQPIDIFPGVTHFADAITALPKELVRHFTLLKEVDAKIFTPEAALFQLLHEALNAPAPEPARLLNDASSSAASVSAPIPAPGSNAGTSAPSNDGSAVFDPANIPRRTLFRDTALKIQEMLVSLEEKNHVLATANDALQKQLGRIEEIWPHLENEFSDEAKWGSTTHWAYVENRQAKANDKQAERSRREGAATLSAAAQQLAEEAAARSSDRKQALAVKKTPRTQVAEADGDKAQDTGRKPQGGGKRKPLPDGTPVGLGITTGPPGNGSAPSKRRKVEAVKPNGGTPAERAMSSVFGNSSSKQKTTSPRSTPAPEGGAKKRKALPTSSNQAKKSRTNAATSLSVTSSPVIGTFPDPVRGGQGSPVPPAPPLRPASSRARQNSTQSNIENARQRPPSAASSKVNGNQPGTPDPSQQSNGAKQTADPKAQKETTVPVSSKPQPVKSEIEDPPVPTLELQQNGGSNKKENAAAKTTEEREAPKKEPAALTIQSTPASAVKTTKSGRASKPSTPASATFAEAASSLPATTTTTTTSSRSRPSRSNADTASTSSISTAAASTATTTVNTVAAAAKRSHKKGASISSAAAAAAAAGTHANAHQSVTTVGSMNSPTTTTSNSHNSISSTVDKDRDRDKEKEKEREKPPVLGAAPSNTSAIASTITSGHSNGGSSSINSSSGHNSNNNINTNNTNHGNKKQRKDAWRVKGGEDRDDKDVDDDDEEDDEQEPDPNEPVYCYCNQVSYGEMVACDGEGCPREWFHLECVGLKVAPKLNAKWYCEDCKKRLKGADRERDRDRESSRR</sequence>
<feature type="compositionally biased region" description="Polar residues" evidence="12">
    <location>
        <begin position="344"/>
        <end position="359"/>
    </location>
</feature>
<feature type="compositionally biased region" description="Acidic residues" evidence="12">
    <location>
        <begin position="759"/>
        <end position="774"/>
    </location>
</feature>
<organism evidence="14 15">
    <name type="scientific">Canariomyces notabilis</name>
    <dbReference type="NCBI Taxonomy" id="2074819"/>
    <lineage>
        <taxon>Eukaryota</taxon>
        <taxon>Fungi</taxon>
        <taxon>Dikarya</taxon>
        <taxon>Ascomycota</taxon>
        <taxon>Pezizomycotina</taxon>
        <taxon>Sordariomycetes</taxon>
        <taxon>Sordariomycetidae</taxon>
        <taxon>Sordariales</taxon>
        <taxon>Chaetomiaceae</taxon>
        <taxon>Canariomyces</taxon>
    </lineage>
</organism>
<reference evidence="14" key="1">
    <citation type="journal article" date="2023" name="Mol. Phylogenet. Evol.">
        <title>Genome-scale phylogeny and comparative genomics of the fungal order Sordariales.</title>
        <authorList>
            <person name="Hensen N."/>
            <person name="Bonometti L."/>
            <person name="Westerberg I."/>
            <person name="Brannstrom I.O."/>
            <person name="Guillou S."/>
            <person name="Cros-Aarteil S."/>
            <person name="Calhoun S."/>
            <person name="Haridas S."/>
            <person name="Kuo A."/>
            <person name="Mondo S."/>
            <person name="Pangilinan J."/>
            <person name="Riley R."/>
            <person name="LaButti K."/>
            <person name="Andreopoulos B."/>
            <person name="Lipzen A."/>
            <person name="Chen C."/>
            <person name="Yan M."/>
            <person name="Daum C."/>
            <person name="Ng V."/>
            <person name="Clum A."/>
            <person name="Steindorff A."/>
            <person name="Ohm R.A."/>
            <person name="Martin F."/>
            <person name="Silar P."/>
            <person name="Natvig D.O."/>
            <person name="Lalanne C."/>
            <person name="Gautier V."/>
            <person name="Ament-Velasquez S.L."/>
            <person name="Kruys A."/>
            <person name="Hutchinson M.I."/>
            <person name="Powell A.J."/>
            <person name="Barry K."/>
            <person name="Miller A.N."/>
            <person name="Grigoriev I.V."/>
            <person name="Debuchy R."/>
            <person name="Gladieux P."/>
            <person name="Hiltunen Thoren M."/>
            <person name="Johannesson H."/>
        </authorList>
    </citation>
    <scope>NUCLEOTIDE SEQUENCE</scope>
    <source>
        <strain evidence="14">CBS 508.74</strain>
    </source>
</reference>
<feature type="site" description="Histone H3K4me3 binding" evidence="8">
    <location>
        <position position="790"/>
    </location>
</feature>
<feature type="compositionally biased region" description="Basic and acidic residues" evidence="12">
    <location>
        <begin position="512"/>
        <end position="532"/>
    </location>
</feature>
<accession>A0AAN6T9D3</accession>
<dbReference type="InterPro" id="IPR011011">
    <property type="entry name" value="Znf_FYVE_PHD"/>
</dbReference>
<dbReference type="GO" id="GO:0008270">
    <property type="term" value="F:zinc ion binding"/>
    <property type="evidence" value="ECO:0007669"/>
    <property type="project" value="UniProtKB-KW"/>
</dbReference>
<evidence type="ECO:0000256" key="4">
    <source>
        <dbReference type="ARBA" id="ARBA00022771"/>
    </source>
</evidence>
<keyword evidence="5 9" id="KW-0862">Zinc</keyword>
<dbReference type="RefSeq" id="XP_064666242.1">
    <property type="nucleotide sequence ID" value="XM_064816052.1"/>
</dbReference>
<dbReference type="InterPro" id="IPR019786">
    <property type="entry name" value="Zinc_finger_PHD-type_CS"/>
</dbReference>
<comment type="caution">
    <text evidence="14">The sequence shown here is derived from an EMBL/GenBank/DDBJ whole genome shotgun (WGS) entry which is preliminary data.</text>
</comment>
<comment type="subcellular location">
    <subcellularLocation>
        <location evidence="1 11">Nucleus</location>
    </subcellularLocation>
</comment>
<reference evidence="14" key="2">
    <citation type="submission" date="2023-05" db="EMBL/GenBank/DDBJ databases">
        <authorList>
            <consortium name="Lawrence Berkeley National Laboratory"/>
            <person name="Steindorff A."/>
            <person name="Hensen N."/>
            <person name="Bonometti L."/>
            <person name="Westerberg I."/>
            <person name="Brannstrom I.O."/>
            <person name="Guillou S."/>
            <person name="Cros-Aarteil S."/>
            <person name="Calhoun S."/>
            <person name="Haridas S."/>
            <person name="Kuo A."/>
            <person name="Mondo S."/>
            <person name="Pangilinan J."/>
            <person name="Riley R."/>
            <person name="Labutti K."/>
            <person name="Andreopoulos B."/>
            <person name="Lipzen A."/>
            <person name="Chen C."/>
            <person name="Yanf M."/>
            <person name="Daum C."/>
            <person name="Ng V."/>
            <person name="Clum A."/>
            <person name="Ohm R."/>
            <person name="Martin F."/>
            <person name="Silar P."/>
            <person name="Natvig D."/>
            <person name="Lalanne C."/>
            <person name="Gautier V."/>
            <person name="Ament-Velasquez S.L."/>
            <person name="Kruys A."/>
            <person name="Hutchinson M.I."/>
            <person name="Powell A.J."/>
            <person name="Barry K."/>
            <person name="Miller A.N."/>
            <person name="Grigoriev I.V."/>
            <person name="Debuchy R."/>
            <person name="Gladieux P."/>
            <person name="Thoren M.H."/>
            <person name="Johannesson H."/>
        </authorList>
    </citation>
    <scope>NUCLEOTIDE SEQUENCE</scope>
    <source>
        <strain evidence="14">CBS 508.74</strain>
    </source>
</reference>
<dbReference type="GO" id="GO:0006355">
    <property type="term" value="P:regulation of DNA-templated transcription"/>
    <property type="evidence" value="ECO:0007669"/>
    <property type="project" value="TreeGrafter"/>
</dbReference>
<evidence type="ECO:0000256" key="10">
    <source>
        <dbReference type="PROSITE-ProRule" id="PRU00146"/>
    </source>
</evidence>
<evidence type="ECO:0000256" key="3">
    <source>
        <dbReference type="ARBA" id="ARBA00022723"/>
    </source>
</evidence>
<feature type="compositionally biased region" description="Polar residues" evidence="12">
    <location>
        <begin position="536"/>
        <end position="561"/>
    </location>
</feature>
<feature type="compositionally biased region" description="Polar residues" evidence="12">
    <location>
        <begin position="446"/>
        <end position="469"/>
    </location>
</feature>
<dbReference type="AlphaFoldDB" id="A0AAN6T9D3"/>
<dbReference type="InterPro" id="IPR013083">
    <property type="entry name" value="Znf_RING/FYVE/PHD"/>
</dbReference>
<feature type="region of interest" description="Disordered" evidence="12">
    <location>
        <begin position="116"/>
        <end position="147"/>
    </location>
</feature>
<feature type="binding site" evidence="9">
    <location>
        <position position="793"/>
    </location>
    <ligand>
        <name>Zn(2+)</name>
        <dbReference type="ChEBI" id="CHEBI:29105"/>
        <label>2</label>
    </ligand>
</feature>
<dbReference type="GO" id="GO:0070210">
    <property type="term" value="C:Rpd3L-Expanded complex"/>
    <property type="evidence" value="ECO:0007669"/>
    <property type="project" value="TreeGrafter"/>
</dbReference>
<feature type="region of interest" description="Disordered" evidence="12">
    <location>
        <begin position="225"/>
        <end position="778"/>
    </location>
</feature>
<feature type="binding site" evidence="9">
    <location>
        <position position="804"/>
    </location>
    <ligand>
        <name>Zn(2+)</name>
        <dbReference type="ChEBI" id="CHEBI:29105"/>
        <label>1</label>
    </ligand>
</feature>
<dbReference type="GeneID" id="89940177"/>
<name>A0AAN6T9D3_9PEZI</name>
<keyword evidence="15" id="KW-1185">Reference proteome</keyword>
<feature type="binding site" evidence="9">
    <location>
        <position position="780"/>
    </location>
    <ligand>
        <name>Zn(2+)</name>
        <dbReference type="ChEBI" id="CHEBI:29105"/>
        <label>1</label>
    </ligand>
</feature>
<feature type="compositionally biased region" description="Low complexity" evidence="12">
    <location>
        <begin position="567"/>
        <end position="618"/>
    </location>
</feature>
<evidence type="ECO:0000313" key="14">
    <source>
        <dbReference type="EMBL" id="KAK4108672.1"/>
    </source>
</evidence>
<evidence type="ECO:0000256" key="6">
    <source>
        <dbReference type="ARBA" id="ARBA00022853"/>
    </source>
</evidence>
<dbReference type="GO" id="GO:0006325">
    <property type="term" value="P:chromatin organization"/>
    <property type="evidence" value="ECO:0007669"/>
    <property type="project" value="UniProtKB-KW"/>
</dbReference>
<feature type="region of interest" description="Disordered" evidence="12">
    <location>
        <begin position="1"/>
        <end position="36"/>
    </location>
</feature>
<evidence type="ECO:0000256" key="5">
    <source>
        <dbReference type="ARBA" id="ARBA00022833"/>
    </source>
</evidence>
<dbReference type="SUPFAM" id="SSF57903">
    <property type="entry name" value="FYVE/PHD zinc finger"/>
    <property type="match status" value="1"/>
</dbReference>
<dbReference type="EMBL" id="MU853361">
    <property type="protein sequence ID" value="KAK4108672.1"/>
    <property type="molecule type" value="Genomic_DNA"/>
</dbReference>
<feature type="binding site" evidence="9">
    <location>
        <position position="782"/>
    </location>
    <ligand>
        <name>Zn(2+)</name>
        <dbReference type="ChEBI" id="CHEBI:29105"/>
        <label>1</label>
    </ligand>
</feature>
<protein>
    <recommendedName>
        <fullName evidence="11">Chromatin modification-related protein</fullName>
    </recommendedName>
</protein>
<feature type="compositionally biased region" description="Polar residues" evidence="12">
    <location>
        <begin position="429"/>
        <end position="438"/>
    </location>
</feature>
<feature type="compositionally biased region" description="Low complexity" evidence="12">
    <location>
        <begin position="653"/>
        <end position="671"/>
    </location>
</feature>
<feature type="site" description="Histone H3K4me3 binding" evidence="8">
    <location>
        <position position="794"/>
    </location>
</feature>
<feature type="binding site" evidence="9">
    <location>
        <position position="798"/>
    </location>
    <ligand>
        <name>Zn(2+)</name>
        <dbReference type="ChEBI" id="CHEBI:29105"/>
        <label>2</label>
    </ligand>
</feature>
<dbReference type="PANTHER" id="PTHR10333">
    <property type="entry name" value="INHIBITOR OF GROWTH PROTEIN"/>
    <property type="match status" value="1"/>
</dbReference>
<dbReference type="CDD" id="cd15505">
    <property type="entry name" value="PHD_ING"/>
    <property type="match status" value="1"/>
</dbReference>